<dbReference type="AlphaFoldDB" id="A0A926P204"/>
<organism evidence="2 3">
    <name type="scientific">Roseibium aggregatum</name>
    <dbReference type="NCBI Taxonomy" id="187304"/>
    <lineage>
        <taxon>Bacteria</taxon>
        <taxon>Pseudomonadati</taxon>
        <taxon>Pseudomonadota</taxon>
        <taxon>Alphaproteobacteria</taxon>
        <taxon>Hyphomicrobiales</taxon>
        <taxon>Stappiaceae</taxon>
        <taxon>Roseibium</taxon>
    </lineage>
</organism>
<dbReference type="PANTHER" id="PTHR34310">
    <property type="entry name" value="DUF427 DOMAIN PROTEIN (AFU_ORTHOLOGUE AFUA_3G02220)"/>
    <property type="match status" value="1"/>
</dbReference>
<name>A0A926P204_9HYPH</name>
<proteinExistence type="predicted"/>
<dbReference type="Gene3D" id="2.170.150.40">
    <property type="entry name" value="Domain of unknown function (DUF427)"/>
    <property type="match status" value="1"/>
</dbReference>
<evidence type="ECO:0000259" key="1">
    <source>
        <dbReference type="Pfam" id="PF04248"/>
    </source>
</evidence>
<gene>
    <name evidence="2" type="ORF">HK439_04460</name>
</gene>
<dbReference type="Pfam" id="PF04248">
    <property type="entry name" value="NTP_transf_9"/>
    <property type="match status" value="1"/>
</dbReference>
<accession>A0A926P204</accession>
<protein>
    <submittedName>
        <fullName evidence="2">DUF427 domain-containing protein</fullName>
    </submittedName>
</protein>
<feature type="domain" description="DUF427" evidence="1">
    <location>
        <begin position="35"/>
        <end position="122"/>
    </location>
</feature>
<dbReference type="PANTHER" id="PTHR34310:SF9">
    <property type="entry name" value="BLR5716 PROTEIN"/>
    <property type="match status" value="1"/>
</dbReference>
<evidence type="ECO:0000313" key="2">
    <source>
        <dbReference type="EMBL" id="MBD1545501.1"/>
    </source>
</evidence>
<comment type="caution">
    <text evidence="2">The sequence shown here is derived from an EMBL/GenBank/DDBJ whole genome shotgun (WGS) entry which is preliminary data.</text>
</comment>
<dbReference type="RefSeq" id="WP_190290169.1">
    <property type="nucleotide sequence ID" value="NZ_JABFCZ010000004.1"/>
</dbReference>
<evidence type="ECO:0000313" key="3">
    <source>
        <dbReference type="Proteomes" id="UP000598467"/>
    </source>
</evidence>
<dbReference type="Proteomes" id="UP000598467">
    <property type="component" value="Unassembled WGS sequence"/>
</dbReference>
<dbReference type="InterPro" id="IPR007361">
    <property type="entry name" value="DUF427"/>
</dbReference>
<dbReference type="InterPro" id="IPR038694">
    <property type="entry name" value="DUF427_sf"/>
</dbReference>
<reference evidence="2" key="1">
    <citation type="submission" date="2020-05" db="EMBL/GenBank/DDBJ databases">
        <title>Identification of trans-AT polyketide cluster in two marine bacteria, producers of a novel glutaramide-containing polyketide sesbanimide D and analogs.</title>
        <authorList>
            <person name="Kacar D."/>
            <person name="Rodriguez P."/>
            <person name="Canedo L."/>
            <person name="Gonzalez E."/>
            <person name="Galan B."/>
            <person name="De La Calle F."/>
            <person name="Garcia J.L."/>
        </authorList>
    </citation>
    <scope>NUCLEOTIDE SEQUENCE</scope>
    <source>
        <strain evidence="2">PHM038</strain>
    </source>
</reference>
<dbReference type="EMBL" id="JABFCZ010000004">
    <property type="protein sequence ID" value="MBD1545501.1"/>
    <property type="molecule type" value="Genomic_DNA"/>
</dbReference>
<sequence length="131" mass="14514">MSESLEFSAAFADAIRNPANPGHLMVLKPVNRRLRIYAGDTLLADSARALRVIEVGKSLYDPVVYVPGDDLVADFDRLEKSTHCPLKGDASYIALKGEELGWAYENPIEVASAIRGYFAFWPQKTRLVEGE</sequence>